<keyword evidence="5" id="KW-0256">Endoplasmic reticulum</keyword>
<dbReference type="InterPro" id="IPR019150">
    <property type="entry name" value="Vesicle_transport_protein_Use1"/>
</dbReference>
<dbReference type="AlphaFoldDB" id="V5EAB0"/>
<evidence type="ECO:0000256" key="1">
    <source>
        <dbReference type="ARBA" id="ARBA00004163"/>
    </source>
</evidence>
<evidence type="ECO:0000256" key="7">
    <source>
        <dbReference type="ARBA" id="ARBA00022927"/>
    </source>
</evidence>
<proteinExistence type="inferred from homology"/>
<dbReference type="OMA" id="MAIMHNI"/>
<comment type="similarity">
    <text evidence="2">Belongs to the USE1 family.</text>
</comment>
<feature type="transmembrane region" description="Helical" evidence="11">
    <location>
        <begin position="223"/>
        <end position="246"/>
    </location>
</feature>
<dbReference type="GO" id="GO:0005789">
    <property type="term" value="C:endoplasmic reticulum membrane"/>
    <property type="evidence" value="ECO:0007669"/>
    <property type="project" value="UniProtKB-SubCell"/>
</dbReference>
<feature type="region of interest" description="Disordered" evidence="10">
    <location>
        <begin position="34"/>
        <end position="54"/>
    </location>
</feature>
<feature type="region of interest" description="Disordered" evidence="10">
    <location>
        <begin position="66"/>
        <end position="149"/>
    </location>
</feature>
<evidence type="ECO:0000256" key="10">
    <source>
        <dbReference type="SAM" id="MobiDB-lite"/>
    </source>
</evidence>
<dbReference type="GO" id="GO:0005484">
    <property type="term" value="F:SNAP receptor activity"/>
    <property type="evidence" value="ECO:0007669"/>
    <property type="project" value="TreeGrafter"/>
</dbReference>
<evidence type="ECO:0000313" key="13">
    <source>
        <dbReference type="Proteomes" id="UP000019377"/>
    </source>
</evidence>
<evidence type="ECO:0008006" key="14">
    <source>
        <dbReference type="Google" id="ProtNLM"/>
    </source>
</evidence>
<reference evidence="13" key="1">
    <citation type="journal article" date="2013" name="Genome Announc.">
        <title>Draft genome sequence of Pseudozyma brasiliensis sp. nov. strain GHG001, a high producer of endo-1,4-xylanase isolated from an insect pest of sugarcane.</title>
        <authorList>
            <person name="Oliveira J.V.D.C."/>
            <person name="dos Santos R.A.C."/>
            <person name="Borges T.A."/>
            <person name="Riano-Pachon D.M."/>
            <person name="Goldman G.H."/>
        </authorList>
    </citation>
    <scope>NUCLEOTIDE SEQUENCE [LARGE SCALE GENOMIC DNA]</scope>
    <source>
        <strain evidence="13">GHG001</strain>
    </source>
</reference>
<protein>
    <recommendedName>
        <fullName evidence="14">t-SNARE coiled-coil homology domain-containing protein</fullName>
    </recommendedName>
</protein>
<dbReference type="GeneID" id="27418918"/>
<keyword evidence="9 11" id="KW-0472">Membrane</keyword>
<organism evidence="12 13">
    <name type="scientific">Kalmanozyma brasiliensis (strain GHG001)</name>
    <name type="common">Yeast</name>
    <name type="synonym">Pseudozyma brasiliensis</name>
    <dbReference type="NCBI Taxonomy" id="1365824"/>
    <lineage>
        <taxon>Eukaryota</taxon>
        <taxon>Fungi</taxon>
        <taxon>Dikarya</taxon>
        <taxon>Basidiomycota</taxon>
        <taxon>Ustilaginomycotina</taxon>
        <taxon>Ustilaginomycetes</taxon>
        <taxon>Ustilaginales</taxon>
        <taxon>Ustilaginaceae</taxon>
        <taxon>Kalmanozyma</taxon>
    </lineage>
</organism>
<keyword evidence="6" id="KW-0931">ER-Golgi transport</keyword>
<evidence type="ECO:0000256" key="4">
    <source>
        <dbReference type="ARBA" id="ARBA00022692"/>
    </source>
</evidence>
<dbReference type="GO" id="GO:0031201">
    <property type="term" value="C:SNARE complex"/>
    <property type="evidence" value="ECO:0007669"/>
    <property type="project" value="TreeGrafter"/>
</dbReference>
<evidence type="ECO:0000313" key="12">
    <source>
        <dbReference type="EMBL" id="EST07326.1"/>
    </source>
</evidence>
<dbReference type="GO" id="GO:0006890">
    <property type="term" value="P:retrograde vesicle-mediated transport, Golgi to endoplasmic reticulum"/>
    <property type="evidence" value="ECO:0007669"/>
    <property type="project" value="TreeGrafter"/>
</dbReference>
<evidence type="ECO:0000256" key="3">
    <source>
        <dbReference type="ARBA" id="ARBA00022448"/>
    </source>
</evidence>
<name>V5EAB0_KALBG</name>
<evidence type="ECO:0000256" key="6">
    <source>
        <dbReference type="ARBA" id="ARBA00022892"/>
    </source>
</evidence>
<dbReference type="PANTHER" id="PTHR13050:SF7">
    <property type="entry name" value="VESICLE TRANSPORT PROTEIN USE1"/>
    <property type="match status" value="1"/>
</dbReference>
<feature type="compositionally biased region" description="Low complexity" evidence="10">
    <location>
        <begin position="136"/>
        <end position="149"/>
    </location>
</feature>
<keyword evidence="4 11" id="KW-0812">Transmembrane</keyword>
<dbReference type="HOGENOM" id="CLU_066931_0_0_1"/>
<accession>V5EAB0</accession>
<dbReference type="OrthoDB" id="4506189at2759"/>
<evidence type="ECO:0000256" key="8">
    <source>
        <dbReference type="ARBA" id="ARBA00022989"/>
    </source>
</evidence>
<comment type="subcellular location">
    <subcellularLocation>
        <location evidence="1">Endoplasmic reticulum membrane</location>
        <topology evidence="1">Single-pass type IV membrane protein</topology>
    </subcellularLocation>
</comment>
<keyword evidence="8 11" id="KW-1133">Transmembrane helix</keyword>
<dbReference type="PANTHER" id="PTHR13050">
    <property type="entry name" value="USE1-LIKE PROTEIN"/>
    <property type="match status" value="1"/>
</dbReference>
<dbReference type="GO" id="GO:0015031">
    <property type="term" value="P:protein transport"/>
    <property type="evidence" value="ECO:0007669"/>
    <property type="project" value="UniProtKB-KW"/>
</dbReference>
<dbReference type="Pfam" id="PF09753">
    <property type="entry name" value="Use1"/>
    <property type="match status" value="1"/>
</dbReference>
<dbReference type="eggNOG" id="ENOG502SCD1">
    <property type="taxonomic scope" value="Eukaryota"/>
</dbReference>
<dbReference type="EMBL" id="KI545863">
    <property type="protein sequence ID" value="EST07326.1"/>
    <property type="molecule type" value="Genomic_DNA"/>
</dbReference>
<keyword evidence="13" id="KW-1185">Reference proteome</keyword>
<sequence>MRTQQDVEIVDSILRMLSVSGGQGSRDVFTAPVGSQPAVAAPSNAGPTRGTRKGYEYWKQRTLAAIDADDGDNHTDSSHDDEGSGAESVLTDPDIHVASTKDTTPLAGLKPQPPHEDEDDMEQYNRSLKANQAKQPAPSTSTAPTTTSASETILQSDRATHEALSSELLRMASVLKSNSVAFADSLERDRLLLEKAGTDLGQNLDLMTRTRGRLGVYSKKARGMGWFTLSAILVVVVSWMIMFLLIRLT</sequence>
<keyword evidence="7" id="KW-0653">Protein transport</keyword>
<keyword evidence="3" id="KW-0813">Transport</keyword>
<dbReference type="CDD" id="cd15860">
    <property type="entry name" value="SNARE_USE1"/>
    <property type="match status" value="1"/>
</dbReference>
<evidence type="ECO:0000256" key="11">
    <source>
        <dbReference type="SAM" id="Phobius"/>
    </source>
</evidence>
<gene>
    <name evidence="12" type="ORF">PSEUBRA_SCAF20g03102</name>
</gene>
<feature type="compositionally biased region" description="Basic and acidic residues" evidence="10">
    <location>
        <begin position="71"/>
        <end position="82"/>
    </location>
</feature>
<feature type="compositionally biased region" description="Polar residues" evidence="10">
    <location>
        <begin position="124"/>
        <end position="134"/>
    </location>
</feature>
<evidence type="ECO:0000256" key="5">
    <source>
        <dbReference type="ARBA" id="ARBA00022824"/>
    </source>
</evidence>
<evidence type="ECO:0000256" key="9">
    <source>
        <dbReference type="ARBA" id="ARBA00023136"/>
    </source>
</evidence>
<evidence type="ECO:0000256" key="2">
    <source>
        <dbReference type="ARBA" id="ARBA00007891"/>
    </source>
</evidence>
<dbReference type="STRING" id="1365824.V5EAB0"/>
<dbReference type="Proteomes" id="UP000019377">
    <property type="component" value="Unassembled WGS sequence"/>
</dbReference>